<dbReference type="Proteomes" id="UP000565579">
    <property type="component" value="Unassembled WGS sequence"/>
</dbReference>
<dbReference type="Gene3D" id="3.40.50.300">
    <property type="entry name" value="P-loop containing nucleotide triphosphate hydrolases"/>
    <property type="match status" value="1"/>
</dbReference>
<evidence type="ECO:0000313" key="4">
    <source>
        <dbReference type="Proteomes" id="UP000565579"/>
    </source>
</evidence>
<proteinExistence type="predicted"/>
<evidence type="ECO:0000313" key="3">
    <source>
        <dbReference type="EMBL" id="MBB6548221.1"/>
    </source>
</evidence>
<name>A0A7X0TY77_9ACTN</name>
<dbReference type="EMBL" id="JACHMI010000001">
    <property type="protein sequence ID" value="MBB6548221.1"/>
    <property type="molecule type" value="Genomic_DNA"/>
</dbReference>
<evidence type="ECO:0000259" key="2">
    <source>
        <dbReference type="SMART" id="SM00382"/>
    </source>
</evidence>
<comment type="caution">
    <text evidence="3">The sequence shown here is derived from an EMBL/GenBank/DDBJ whole genome shotgun (WGS) entry which is preliminary data.</text>
</comment>
<dbReference type="AlphaFoldDB" id="A0A7X0TY77"/>
<feature type="region of interest" description="Disordered" evidence="1">
    <location>
        <begin position="977"/>
        <end position="1009"/>
    </location>
</feature>
<gene>
    <name evidence="3" type="ORF">HD593_003016</name>
</gene>
<dbReference type="Pfam" id="PF22738">
    <property type="entry name" value="NNH7"/>
    <property type="match status" value="1"/>
</dbReference>
<dbReference type="RefSeq" id="WP_185102754.1">
    <property type="nucleotide sequence ID" value="NZ_JACHMI010000001.1"/>
</dbReference>
<dbReference type="InterPro" id="IPR054567">
    <property type="entry name" value="NNH7"/>
</dbReference>
<keyword evidence="4" id="KW-1185">Reference proteome</keyword>
<dbReference type="InterPro" id="IPR003593">
    <property type="entry name" value="AAA+_ATPase"/>
</dbReference>
<sequence>MRQIITYQDAVALLGGPAGVSSLLDKASSLVLFGTGGIDLFDARAEAVRLGDAFLRGLRDKVKGLSRYDSTQRLAAAHSVIVVTAFLDALGEMDVLRELTPDEQRRITGADGFGRHLIEYGTPMPTPALPFEELLDELAIDYQGRARTLIHFLSGLRCWDTWDETARARLGTELPARAVRRYQELFRRLVADFPEVACWAGQVEHQATRAELSRLAHGLAGIQEQLARIPSTRSPSDRLAVLIRSNAAALKRPIVSAPRTPSGMAIPSLDQGYIDPAYRVLPARQHQITSEETWARLPRRRDLDTFLTGHLTLPQATASPLLVLGQPGAGKSVLTRMLAARLPAAEFLPLRVELRGVPADGDVLAQIEHGIRAALDEQLSWPEFVHAAEGALPVVMLDGFDELLQATGVNQTDYLERVARFQRDQAEKGRALAVVVTSRTAVADRARLPADSFVIRLEPFDDDQIRRWAGTWNRGNGAYLRERGLEPLPVDKVLAVRQLAEQPLLLLMLALYDADANALRNMPEDLHEAELYERLLHDFAVREIGRTRPHLTDADLERAVEDELLRLSITAFAMFNRGMQWIAEPDLDADLRALLPQEGHQPQGLRRALSRAESVIGGFFFVHTTQALRDDERLKTYEFLHATFGEYLVARLVVRELADLAGELAYAGSSRRRFARPDDAYLHALLSFACLAVRAPTVDFLRHGLTCDVPADRRALLTSHLCELFSESLLARPGSSYEAYQPVRAELTARHASYSANLLLLAVLSADEPIEGARLFRVREPEQANERWRRIARLWHSQLTRAEWDALIHTLHVRHFLRDATRSMRVAFDRDPVFALRDLVFFTWPGGSGAVPEQDLSATSKAASWMREISFRDDTSLGHLFVDLLPYYREIDERLDAHPVSPVADLLAILLGDSPDPELYRRAVFEGPSDRYVLRLLRQLAVDAHAMPAADVLDILRTATARGIDPVHLEPVQQALVSGQPHDQPGLRPVLDPELPAVGPNDVAGDRQP</sequence>
<dbReference type="InterPro" id="IPR027417">
    <property type="entry name" value="P-loop_NTPase"/>
</dbReference>
<dbReference type="SMART" id="SM00382">
    <property type="entry name" value="AAA"/>
    <property type="match status" value="1"/>
</dbReference>
<dbReference type="SUPFAM" id="SSF52540">
    <property type="entry name" value="P-loop containing nucleoside triphosphate hydrolases"/>
    <property type="match status" value="1"/>
</dbReference>
<protein>
    <recommendedName>
        <fullName evidence="2">AAA+ ATPase domain-containing protein</fullName>
    </recommendedName>
</protein>
<evidence type="ECO:0000256" key="1">
    <source>
        <dbReference type="SAM" id="MobiDB-lite"/>
    </source>
</evidence>
<accession>A0A7X0TY77</accession>
<feature type="domain" description="AAA+ ATPase" evidence="2">
    <location>
        <begin position="317"/>
        <end position="461"/>
    </location>
</feature>
<reference evidence="3 4" key="1">
    <citation type="submission" date="2020-08" db="EMBL/GenBank/DDBJ databases">
        <title>Sequencing the genomes of 1000 actinobacteria strains.</title>
        <authorList>
            <person name="Klenk H.-P."/>
        </authorList>
    </citation>
    <scope>NUCLEOTIDE SEQUENCE [LARGE SCALE GENOMIC DNA]</scope>
    <source>
        <strain evidence="3 4">DSM 43768</strain>
    </source>
</reference>
<organism evidence="3 4">
    <name type="scientific">Nonomuraea rubra</name>
    <dbReference type="NCBI Taxonomy" id="46180"/>
    <lineage>
        <taxon>Bacteria</taxon>
        <taxon>Bacillati</taxon>
        <taxon>Actinomycetota</taxon>
        <taxon>Actinomycetes</taxon>
        <taxon>Streptosporangiales</taxon>
        <taxon>Streptosporangiaceae</taxon>
        <taxon>Nonomuraea</taxon>
    </lineage>
</organism>